<keyword evidence="6 11" id="KW-0805">Transcription regulation</keyword>
<evidence type="ECO:0000256" key="4">
    <source>
        <dbReference type="ARBA" id="ARBA00022771"/>
    </source>
</evidence>
<dbReference type="FunFam" id="3.30.50.10:FF:000030">
    <property type="entry name" value="Nuclear Hormone Receptor family"/>
    <property type="match status" value="1"/>
</dbReference>
<dbReference type="CDD" id="cd06960">
    <property type="entry name" value="NR_DBD_HNF4A"/>
    <property type="match status" value="1"/>
</dbReference>
<dbReference type="InterPro" id="IPR001628">
    <property type="entry name" value="Znf_hrmn_rcpt"/>
</dbReference>
<evidence type="ECO:0000313" key="14">
    <source>
        <dbReference type="Proteomes" id="UP000887540"/>
    </source>
</evidence>
<dbReference type="Proteomes" id="UP000887540">
    <property type="component" value="Unplaced"/>
</dbReference>
<comment type="subcellular location">
    <subcellularLocation>
        <location evidence="1 11">Nucleus</location>
    </subcellularLocation>
</comment>
<dbReference type="PANTHER" id="PTHR24083">
    <property type="entry name" value="NUCLEAR HORMONE RECEPTOR"/>
    <property type="match status" value="1"/>
</dbReference>
<evidence type="ECO:0000256" key="8">
    <source>
        <dbReference type="ARBA" id="ARBA00023163"/>
    </source>
</evidence>
<protein>
    <submittedName>
        <fullName evidence="15">Uncharacterized protein</fullName>
    </submittedName>
</protein>
<evidence type="ECO:0000256" key="10">
    <source>
        <dbReference type="ARBA" id="ARBA00023242"/>
    </source>
</evidence>
<feature type="domain" description="NR LBD" evidence="13">
    <location>
        <begin position="194"/>
        <end position="451"/>
    </location>
</feature>
<evidence type="ECO:0000256" key="7">
    <source>
        <dbReference type="ARBA" id="ARBA00023125"/>
    </source>
</evidence>
<dbReference type="SMART" id="SM00430">
    <property type="entry name" value="HOLI"/>
    <property type="match status" value="1"/>
</dbReference>
<evidence type="ECO:0000256" key="9">
    <source>
        <dbReference type="ARBA" id="ARBA00023170"/>
    </source>
</evidence>
<dbReference type="GO" id="GO:0008270">
    <property type="term" value="F:zinc ion binding"/>
    <property type="evidence" value="ECO:0007669"/>
    <property type="project" value="UniProtKB-KW"/>
</dbReference>
<organism evidence="14 15">
    <name type="scientific">Acrobeloides nanus</name>
    <dbReference type="NCBI Taxonomy" id="290746"/>
    <lineage>
        <taxon>Eukaryota</taxon>
        <taxon>Metazoa</taxon>
        <taxon>Ecdysozoa</taxon>
        <taxon>Nematoda</taxon>
        <taxon>Chromadorea</taxon>
        <taxon>Rhabditida</taxon>
        <taxon>Tylenchina</taxon>
        <taxon>Cephalobomorpha</taxon>
        <taxon>Cephaloboidea</taxon>
        <taxon>Cephalobidae</taxon>
        <taxon>Acrobeloides</taxon>
    </lineage>
</organism>
<dbReference type="Pfam" id="PF00104">
    <property type="entry name" value="Hormone_recep"/>
    <property type="match status" value="1"/>
</dbReference>
<dbReference type="WBParaSite" id="ACRNAN_scaffold2136.g19766.t1">
    <property type="protein sequence ID" value="ACRNAN_scaffold2136.g19766.t1"/>
    <property type="gene ID" value="ACRNAN_scaffold2136.g19766"/>
</dbReference>
<keyword evidence="7 11" id="KW-0238">DNA-binding</keyword>
<comment type="similarity">
    <text evidence="2 11">Belongs to the nuclear hormone receptor family.</text>
</comment>
<dbReference type="PROSITE" id="PS00031">
    <property type="entry name" value="NUCLEAR_REC_DBD_1"/>
    <property type="match status" value="1"/>
</dbReference>
<keyword evidence="4 11" id="KW-0863">Zinc-finger</keyword>
<feature type="domain" description="Nuclear receptor" evidence="12">
    <location>
        <begin position="47"/>
        <end position="120"/>
    </location>
</feature>
<dbReference type="PROSITE" id="PS51030">
    <property type="entry name" value="NUCLEAR_REC_DBD_2"/>
    <property type="match status" value="1"/>
</dbReference>
<sequence length="454" mass="52716">MGDFNQDSCSLDEFSPQNQLVIKTELPDIVEPCSSALSNSNDICEKPKYCVICGDETKCYHYDVASCNGCKTFFRRSIILNKTYKCKRSGNCNLKEGTRCRSCRFDKCVLSGMNLNAIKFPDSVNVQQVSIDLAKRKREILGETSTEIMPKTSPKFIQNTYCQEIDSLLYLEWKTRRLRESSYNPTHLFNDIYEVLKLPSALAKADSYEKPPEWPFDMEKIIAEMNEKMRFGNHPPPPSPPELDPAKRNWIMKDIILAIETAKTLPVYQKLDDKDKVLLLEQVSVVNSIVMSCYYSYENKSDTVIHPNGIIPFKMVLNNPFGKLPRKLDYETLCRSVEPFRRIGFNLTEYVLLKAIIYCYSAIPNISDNGRKLLEKQYEEYAQTLLRYLQSQYGEAKGAQRYMEVISLVETYFYFAKCKKQVHLLKDLEHKKWTDENRRPPPPIPKFLKYILLK</sequence>
<reference evidence="15" key="1">
    <citation type="submission" date="2022-11" db="UniProtKB">
        <authorList>
            <consortium name="WormBaseParasite"/>
        </authorList>
    </citation>
    <scope>IDENTIFICATION</scope>
</reference>
<evidence type="ECO:0000313" key="15">
    <source>
        <dbReference type="WBParaSite" id="ACRNAN_scaffold2136.g19766.t1"/>
    </source>
</evidence>
<dbReference type="InterPro" id="IPR050274">
    <property type="entry name" value="Nuclear_hormone_rcpt_NR2"/>
</dbReference>
<evidence type="ECO:0000256" key="11">
    <source>
        <dbReference type="RuleBase" id="RU004334"/>
    </source>
</evidence>
<dbReference type="GO" id="GO:0005634">
    <property type="term" value="C:nucleus"/>
    <property type="evidence" value="ECO:0007669"/>
    <property type="project" value="UniProtKB-SubCell"/>
</dbReference>
<evidence type="ECO:0000256" key="6">
    <source>
        <dbReference type="ARBA" id="ARBA00023015"/>
    </source>
</evidence>
<dbReference type="SMART" id="SM00399">
    <property type="entry name" value="ZnF_C4"/>
    <property type="match status" value="1"/>
</dbReference>
<dbReference type="PRINTS" id="PR00047">
    <property type="entry name" value="STROIDFINGER"/>
</dbReference>
<evidence type="ECO:0000256" key="3">
    <source>
        <dbReference type="ARBA" id="ARBA00022723"/>
    </source>
</evidence>
<proteinExistence type="inferred from homology"/>
<dbReference type="Gene3D" id="1.10.565.10">
    <property type="entry name" value="Retinoid X Receptor"/>
    <property type="match status" value="1"/>
</dbReference>
<dbReference type="InterPro" id="IPR035500">
    <property type="entry name" value="NHR-like_dom_sf"/>
</dbReference>
<keyword evidence="9 11" id="KW-0675">Receptor</keyword>
<dbReference type="Gene3D" id="3.30.50.10">
    <property type="entry name" value="Erythroid Transcription Factor GATA-1, subunit A"/>
    <property type="match status" value="1"/>
</dbReference>
<keyword evidence="14" id="KW-1185">Reference proteome</keyword>
<evidence type="ECO:0000259" key="12">
    <source>
        <dbReference type="PROSITE" id="PS51030"/>
    </source>
</evidence>
<dbReference type="InterPro" id="IPR049636">
    <property type="entry name" value="HNF4-like_DBD"/>
</dbReference>
<dbReference type="GO" id="GO:0003700">
    <property type="term" value="F:DNA-binding transcription factor activity"/>
    <property type="evidence" value="ECO:0007669"/>
    <property type="project" value="InterPro"/>
</dbReference>
<keyword evidence="3 11" id="KW-0479">Metal-binding</keyword>
<dbReference type="PROSITE" id="PS51843">
    <property type="entry name" value="NR_LBD"/>
    <property type="match status" value="1"/>
</dbReference>
<dbReference type="InterPro" id="IPR000536">
    <property type="entry name" value="Nucl_hrmn_rcpt_lig-bd"/>
</dbReference>
<keyword evidence="5 11" id="KW-0862">Zinc</keyword>
<dbReference type="GO" id="GO:0000978">
    <property type="term" value="F:RNA polymerase II cis-regulatory region sequence-specific DNA binding"/>
    <property type="evidence" value="ECO:0007669"/>
    <property type="project" value="InterPro"/>
</dbReference>
<dbReference type="SUPFAM" id="SSF57716">
    <property type="entry name" value="Glucocorticoid receptor-like (DNA-binding domain)"/>
    <property type="match status" value="1"/>
</dbReference>
<evidence type="ECO:0000256" key="2">
    <source>
        <dbReference type="ARBA" id="ARBA00005993"/>
    </source>
</evidence>
<evidence type="ECO:0000256" key="5">
    <source>
        <dbReference type="ARBA" id="ARBA00022833"/>
    </source>
</evidence>
<name>A0A914D922_9BILA</name>
<keyword evidence="8 11" id="KW-0804">Transcription</keyword>
<evidence type="ECO:0000256" key="1">
    <source>
        <dbReference type="ARBA" id="ARBA00004123"/>
    </source>
</evidence>
<dbReference type="SUPFAM" id="SSF48508">
    <property type="entry name" value="Nuclear receptor ligand-binding domain"/>
    <property type="match status" value="1"/>
</dbReference>
<dbReference type="InterPro" id="IPR013088">
    <property type="entry name" value="Znf_NHR/GATA"/>
</dbReference>
<dbReference type="AlphaFoldDB" id="A0A914D922"/>
<keyword evidence="10 11" id="KW-0539">Nucleus</keyword>
<accession>A0A914D922</accession>
<dbReference type="Pfam" id="PF00105">
    <property type="entry name" value="zf-C4"/>
    <property type="match status" value="1"/>
</dbReference>
<evidence type="ECO:0000259" key="13">
    <source>
        <dbReference type="PROSITE" id="PS51843"/>
    </source>
</evidence>